<reference evidence="2 3" key="1">
    <citation type="submission" date="2017-08" db="EMBL/GenBank/DDBJ databases">
        <title>Acidophilic green algal genome provides insights into adaptation to an acidic environment.</title>
        <authorList>
            <person name="Hirooka S."/>
            <person name="Hirose Y."/>
            <person name="Kanesaki Y."/>
            <person name="Higuchi S."/>
            <person name="Fujiwara T."/>
            <person name="Onuma R."/>
            <person name="Era A."/>
            <person name="Ohbayashi R."/>
            <person name="Uzuka A."/>
            <person name="Nozaki H."/>
            <person name="Yoshikawa H."/>
            <person name="Miyagishima S.Y."/>
        </authorList>
    </citation>
    <scope>NUCLEOTIDE SEQUENCE [LARGE SCALE GENOMIC DNA]</scope>
    <source>
        <strain evidence="2 3">NIES-2499</strain>
    </source>
</reference>
<feature type="region of interest" description="Disordered" evidence="1">
    <location>
        <begin position="53"/>
        <end position="139"/>
    </location>
</feature>
<dbReference type="EMBL" id="BEGY01000190">
    <property type="protein sequence ID" value="GAX85769.1"/>
    <property type="molecule type" value="Genomic_DNA"/>
</dbReference>
<sequence length="139" mass="15312">MPHKHLHPIDGSSCESGSRKSEGTDLDQCEWSSLVSWHYSQWQQAEANRAVQVPNADGVVNDGELHGEDEAEVHGEDEAEVHGEDEAEVHGEDEAELHGEDEAELLGEDEDELHGEDEAELHGEDEAELHGEEVILESS</sequence>
<comment type="caution">
    <text evidence="2">The sequence shown here is derived from an EMBL/GenBank/DDBJ whole genome shotgun (WGS) entry which is preliminary data.</text>
</comment>
<dbReference type="Proteomes" id="UP000232323">
    <property type="component" value="Unassembled WGS sequence"/>
</dbReference>
<evidence type="ECO:0000313" key="2">
    <source>
        <dbReference type="EMBL" id="GAX85769.1"/>
    </source>
</evidence>
<evidence type="ECO:0000313" key="3">
    <source>
        <dbReference type="Proteomes" id="UP000232323"/>
    </source>
</evidence>
<feature type="compositionally biased region" description="Basic and acidic residues" evidence="1">
    <location>
        <begin position="63"/>
        <end position="100"/>
    </location>
</feature>
<feature type="compositionally biased region" description="Basic and acidic residues" evidence="1">
    <location>
        <begin position="120"/>
        <end position="133"/>
    </location>
</feature>
<organism evidence="2 3">
    <name type="scientific">Chlamydomonas eustigma</name>
    <dbReference type="NCBI Taxonomy" id="1157962"/>
    <lineage>
        <taxon>Eukaryota</taxon>
        <taxon>Viridiplantae</taxon>
        <taxon>Chlorophyta</taxon>
        <taxon>core chlorophytes</taxon>
        <taxon>Chlorophyceae</taxon>
        <taxon>CS clade</taxon>
        <taxon>Chlamydomonadales</taxon>
        <taxon>Chlamydomonadaceae</taxon>
        <taxon>Chlamydomonas</taxon>
    </lineage>
</organism>
<name>A0A250XS49_9CHLO</name>
<keyword evidence="3" id="KW-1185">Reference proteome</keyword>
<proteinExistence type="predicted"/>
<gene>
    <name evidence="2" type="ORF">CEUSTIGMA_g13184.t1</name>
</gene>
<dbReference type="STRING" id="1157962.A0A250XS49"/>
<protein>
    <submittedName>
        <fullName evidence="2">Uncharacterized protein</fullName>
    </submittedName>
</protein>
<feature type="compositionally biased region" description="Acidic residues" evidence="1">
    <location>
        <begin position="101"/>
        <end position="119"/>
    </location>
</feature>
<feature type="region of interest" description="Disordered" evidence="1">
    <location>
        <begin position="1"/>
        <end position="27"/>
    </location>
</feature>
<accession>A0A250XS49</accession>
<dbReference type="AlphaFoldDB" id="A0A250XS49"/>
<evidence type="ECO:0000256" key="1">
    <source>
        <dbReference type="SAM" id="MobiDB-lite"/>
    </source>
</evidence>